<evidence type="ECO:0000256" key="3">
    <source>
        <dbReference type="ARBA" id="ARBA00022448"/>
    </source>
</evidence>
<dbReference type="Pfam" id="PF11894">
    <property type="entry name" value="Nup192"/>
    <property type="match status" value="1"/>
</dbReference>
<comment type="caution">
    <text evidence="5">The sequence shown here is derived from an EMBL/GenBank/DDBJ whole genome shotgun (WGS) entry which is preliminary data.</text>
</comment>
<evidence type="ECO:0000256" key="1">
    <source>
        <dbReference type="ARBA" id="ARBA00004123"/>
    </source>
</evidence>
<evidence type="ECO:0000256" key="2">
    <source>
        <dbReference type="ARBA" id="ARBA00005892"/>
    </source>
</evidence>
<dbReference type="Proteomes" id="UP000275385">
    <property type="component" value="Unassembled WGS sequence"/>
</dbReference>
<sequence>MSEIGSLEALQGLHQELVAACDHRFENVEILRQALQAHADAFKKLLDKPARSSTSRTAVQSGKITVDNDEYKLNQDFVESTLKLADELELDEVEAAKVLLLVDAEGDMETLGRSLFECGIIRFHQTRKYLLDCMRLCINLTKDDDLDDEFPDFKDDIGAFTEQAIFGAAVPGAQVATTGAKFVPHCMSAMADIGAWLQRITEKVNTSNLMYQSTPAIPPELVETIQFTRVSLLQQHELLAVLLRGAIEKHHSDATHFRDFFASLKKRDRYDHLLVHLFPALGAFINKFGSTEGVGDLQQSRELNKLICKPDESDWPLPFLGATVRAWWIAEYSGWYLDDPDLPGVDLDEEDRQRSKQFTESLKEGAFDFMLSVAADCKTPDWHDPARSGMRQWLQRKSPPLSSDPAPFSEFFQRTLMEHLEVFIDAFISNLPDVLRKLRVEEDEQRQLSQTHEQDLDLERFLIIIAYAYEGRPDAADAFWSDPDSNLAGFLHWASRRASTPLVSAFCEMLQAISDNSECATAAHEFLLDDGHQSSGKMKRSQSLTWSQIFKELIFFTNKIRDRPTPAQSNVYRAGKPANEQAETEPESAMMLECYLRLMTKLASESEAARHMLLRDPKFNLVELLFQLASSVIPPRLRACVFFTLRALLTNKTQEEQLIMWRCVENWMTGGYVSQPAGQHKSTVPASQNPTALMEAIFQEIGEGFEEPNAFIQFLTWLVTPVDGYGPLNDILPFPEDLGAAIRQPGIDLYIDYVLGHVFGYKSRDMVEPSQLRMLRLSCLEFAMTCLSTFNEDLIIVGNESNIDIDAAIGATDLATYVRLHPFARVMEWMFNDKVMDAIFSTIHQDPAEVGNAAPDSPIVLGVLRAIEVVTKVLDIQDTYLDLVRPLVKLQSGQRRQPVANAAYASFEDGLMNHLNLVVDLGRFCGIGYPDLTLASLKLLEKISTSSKIISAWNPGAGRHAHRNKAIVALEVNGEAEAIAVSLSAELTKTLDFGRKTETPNYLSKIYILNFLYECLQANPEQPTIAHAFLGFRCGVNNLTIEPQSPFDNQKSLFHNLLSIVLEVPYGETEQDGISGWLVTLKTKALRILQVLWSSRLSSAIVLDELRSLKLPFHLLLREVLIEPHLRWDGSELNDPRFLLDNGSLAYIDFLGHRSMVFEYVAMELCMVAQNRMPTAKREILDALGGQVKGDENETITIPSIFHLYDFIQNDGQWEVAEPVFNHFKDLDLKACATQINGTVVFDLDKVQEIILLKRNEGGKDLQVMPQDYLTEIEVEEKLLLEYLVYCNRRNDISAIRLKTLRAWTKVVLVLIETNEYKGTDKATLFQQALQAILPSLETFSADGRPEADELAKLAKVLLFKIEFSPELTSTATLSQSALVRTTPLNDKLLQLFQICLNAIGKWSGGADLRSIYYSICYRYITGILDNDSGFASARLKTVKAIQAYGERLLNVICDDAYGSDTACQTSALILLGAFVNLGRSEDDTSVVEVLNRLNFIGILVDSLKTLLHDWLAIIRSPSPVSAGQELYISAKLSLLLNLSQTRAGAKYVLHANLLRVIELSGLFTVDPELEVDGSDLVRLEKLYALLVNVSRIVAAAVVRQGSHNVLQGRRFLTMARGLVVHVLKRSVGIGGKGPTVGVTGAGRIGEELEDRIDELSEAFMVLIAATGFLEFEDGQMPSEKPKGTAVLFH</sequence>
<accession>A0A420Y8T1</accession>
<proteinExistence type="inferred from homology"/>
<dbReference type="PANTHER" id="PTHR31344:SF0">
    <property type="entry name" value="NUCLEAR PORE COMPLEX PROTEIN NUP205"/>
    <property type="match status" value="1"/>
</dbReference>
<evidence type="ECO:0000313" key="6">
    <source>
        <dbReference type="Proteomes" id="UP000275385"/>
    </source>
</evidence>
<comment type="similarity">
    <text evidence="2">Belongs to the NUP186/NUP192/NUP205 family.</text>
</comment>
<dbReference type="EMBL" id="QVQW01000033">
    <property type="protein sequence ID" value="RKU44217.1"/>
    <property type="molecule type" value="Genomic_DNA"/>
</dbReference>
<dbReference type="PANTHER" id="PTHR31344">
    <property type="entry name" value="NUCLEAR PORE COMPLEX PROTEIN NUP205"/>
    <property type="match status" value="1"/>
</dbReference>
<keyword evidence="4" id="KW-0539">Nucleus</keyword>
<reference evidence="5 6" key="1">
    <citation type="submission" date="2018-08" db="EMBL/GenBank/DDBJ databases">
        <title>Draft genome of the lignicolous fungus Coniochaeta pulveracea.</title>
        <authorList>
            <person name="Borstlap C.J."/>
            <person name="De Witt R.N."/>
            <person name="Botha A."/>
            <person name="Volschenk H."/>
        </authorList>
    </citation>
    <scope>NUCLEOTIDE SEQUENCE [LARGE SCALE GENOMIC DNA]</scope>
    <source>
        <strain evidence="5 6">CAB683</strain>
    </source>
</reference>
<gene>
    <name evidence="5" type="ORF">DL546_004226</name>
</gene>
<evidence type="ECO:0008006" key="7">
    <source>
        <dbReference type="Google" id="ProtNLM"/>
    </source>
</evidence>
<evidence type="ECO:0000313" key="5">
    <source>
        <dbReference type="EMBL" id="RKU44217.1"/>
    </source>
</evidence>
<dbReference type="GO" id="GO:0044611">
    <property type="term" value="C:nuclear pore inner ring"/>
    <property type="evidence" value="ECO:0007669"/>
    <property type="project" value="TreeGrafter"/>
</dbReference>
<protein>
    <recommendedName>
        <fullName evidence="7">Nucleoporin</fullName>
    </recommendedName>
</protein>
<dbReference type="OrthoDB" id="2019644at2759"/>
<organism evidence="5 6">
    <name type="scientific">Coniochaeta pulveracea</name>
    <dbReference type="NCBI Taxonomy" id="177199"/>
    <lineage>
        <taxon>Eukaryota</taxon>
        <taxon>Fungi</taxon>
        <taxon>Dikarya</taxon>
        <taxon>Ascomycota</taxon>
        <taxon>Pezizomycotina</taxon>
        <taxon>Sordariomycetes</taxon>
        <taxon>Sordariomycetidae</taxon>
        <taxon>Coniochaetales</taxon>
        <taxon>Coniochaetaceae</taxon>
        <taxon>Coniochaeta</taxon>
    </lineage>
</organism>
<dbReference type="GO" id="GO:0006999">
    <property type="term" value="P:nuclear pore organization"/>
    <property type="evidence" value="ECO:0007669"/>
    <property type="project" value="TreeGrafter"/>
</dbReference>
<dbReference type="InterPro" id="IPR021827">
    <property type="entry name" value="Nup186/Nup192/Nup205"/>
</dbReference>
<dbReference type="GO" id="GO:0017056">
    <property type="term" value="F:structural constituent of nuclear pore"/>
    <property type="evidence" value="ECO:0007669"/>
    <property type="project" value="TreeGrafter"/>
</dbReference>
<name>A0A420Y8T1_9PEZI</name>
<keyword evidence="3" id="KW-0813">Transport</keyword>
<comment type="subcellular location">
    <subcellularLocation>
        <location evidence="1">Nucleus</location>
    </subcellularLocation>
</comment>
<keyword evidence="6" id="KW-1185">Reference proteome</keyword>
<dbReference type="STRING" id="177199.A0A420Y8T1"/>
<evidence type="ECO:0000256" key="4">
    <source>
        <dbReference type="ARBA" id="ARBA00023242"/>
    </source>
</evidence>